<dbReference type="InterPro" id="IPR013783">
    <property type="entry name" value="Ig-like_fold"/>
</dbReference>
<dbReference type="Gene3D" id="2.60.40.10">
    <property type="entry name" value="Immunoglobulins"/>
    <property type="match status" value="1"/>
</dbReference>
<feature type="signal peptide" evidence="3">
    <location>
        <begin position="1"/>
        <end position="21"/>
    </location>
</feature>
<keyword evidence="3" id="KW-0732">Signal</keyword>
<sequence>MRLITPGVLTVFTVLTRLTHAVPAPSDVSVKCDSNGAVVEWTAAGLSEQADFELEIKTNFGKNITVHTKSRHLDLSSLLDDPGYNFYVVKVKARDGKQESEFAVSPTFSFNALMRANITCSLEFPEVTVFPQDGQLFVQFANPLHLYRDTLALRGLLKSDTLEYVLYRDEIPEEVTCVHESKMCESNISFPENQEKYCVTLVGFIRQTPLRRTEPYCHYGQLYPVPPLSTYLVPLLVSFAVFVTLALVSVFLVKRMKKNLKEDIHSMFPEFLKSKTPLIEFLSVVPDPVSPEVNLVDKDPPHMTLDIQESTTPSETTHSSQCTEEEDDDELTNSGSSESMDSLCKYGKAEDLSGSNLSSGYDRPHALLEMSPGDMVQNYKC</sequence>
<dbReference type="GO" id="GO:0005886">
    <property type="term" value="C:plasma membrane"/>
    <property type="evidence" value="ECO:0007669"/>
    <property type="project" value="TreeGrafter"/>
</dbReference>
<dbReference type="PANTHER" id="PTHR20859:SF87">
    <property type="entry name" value="CYTOKINE RECEPTOR FAMILY MEMBER B13-RELATED"/>
    <property type="match status" value="1"/>
</dbReference>
<feature type="transmembrane region" description="Helical" evidence="2">
    <location>
        <begin position="231"/>
        <end position="253"/>
    </location>
</feature>
<evidence type="ECO:0000313" key="5">
    <source>
        <dbReference type="Proteomes" id="UP000824219"/>
    </source>
</evidence>
<organism evidence="4 5">
    <name type="scientific">Hemibagrus wyckioides</name>
    <dbReference type="NCBI Taxonomy" id="337641"/>
    <lineage>
        <taxon>Eukaryota</taxon>
        <taxon>Metazoa</taxon>
        <taxon>Chordata</taxon>
        <taxon>Craniata</taxon>
        <taxon>Vertebrata</taxon>
        <taxon>Euteleostomi</taxon>
        <taxon>Actinopterygii</taxon>
        <taxon>Neopterygii</taxon>
        <taxon>Teleostei</taxon>
        <taxon>Ostariophysi</taxon>
        <taxon>Siluriformes</taxon>
        <taxon>Bagridae</taxon>
        <taxon>Hemibagrus</taxon>
    </lineage>
</organism>
<protein>
    <recommendedName>
        <fullName evidence="6">Fibronectin type-III domain-containing protein</fullName>
    </recommendedName>
</protein>
<evidence type="ECO:0000313" key="4">
    <source>
        <dbReference type="EMBL" id="KAG7316008.1"/>
    </source>
</evidence>
<keyword evidence="2" id="KW-0472">Membrane</keyword>
<proteinExistence type="predicted"/>
<evidence type="ECO:0000256" key="3">
    <source>
        <dbReference type="SAM" id="SignalP"/>
    </source>
</evidence>
<evidence type="ECO:0008006" key="6">
    <source>
        <dbReference type="Google" id="ProtNLM"/>
    </source>
</evidence>
<dbReference type="OrthoDB" id="9946382at2759"/>
<dbReference type="PANTHER" id="PTHR20859">
    <property type="entry name" value="INTERFERON/INTERLEUKIN RECEPTOR"/>
    <property type="match status" value="1"/>
</dbReference>
<gene>
    <name evidence="4" type="ORF">KOW79_020874</name>
</gene>
<evidence type="ECO:0000256" key="2">
    <source>
        <dbReference type="SAM" id="Phobius"/>
    </source>
</evidence>
<keyword evidence="2" id="KW-1133">Transmembrane helix</keyword>
<accession>A0A9D3SDN6</accession>
<feature type="region of interest" description="Disordered" evidence="1">
    <location>
        <begin position="292"/>
        <end position="381"/>
    </location>
</feature>
<feature type="compositionally biased region" description="Low complexity" evidence="1">
    <location>
        <begin position="309"/>
        <end position="320"/>
    </location>
</feature>
<dbReference type="AlphaFoldDB" id="A0A9D3SDN6"/>
<evidence type="ECO:0000256" key="1">
    <source>
        <dbReference type="SAM" id="MobiDB-lite"/>
    </source>
</evidence>
<comment type="caution">
    <text evidence="4">The sequence shown here is derived from an EMBL/GenBank/DDBJ whole genome shotgun (WGS) entry which is preliminary data.</text>
</comment>
<keyword evidence="5" id="KW-1185">Reference proteome</keyword>
<dbReference type="InterPro" id="IPR050650">
    <property type="entry name" value="Type-II_Cytokine-TF_Rcpt"/>
</dbReference>
<reference evidence="4 5" key="1">
    <citation type="submission" date="2021-06" db="EMBL/GenBank/DDBJ databases">
        <title>Chromosome-level genome assembly of the red-tail catfish (Hemibagrus wyckioides).</title>
        <authorList>
            <person name="Shao F."/>
        </authorList>
    </citation>
    <scope>NUCLEOTIDE SEQUENCE [LARGE SCALE GENOMIC DNA]</scope>
    <source>
        <strain evidence="4">EC202008001</strain>
        <tissue evidence="4">Blood</tissue>
    </source>
</reference>
<feature type="chain" id="PRO_5038855084" description="Fibronectin type-III domain-containing protein" evidence="3">
    <location>
        <begin position="22"/>
        <end position="381"/>
    </location>
</feature>
<dbReference type="GO" id="GO:0004896">
    <property type="term" value="F:cytokine receptor activity"/>
    <property type="evidence" value="ECO:0007669"/>
    <property type="project" value="TreeGrafter"/>
</dbReference>
<dbReference type="EMBL" id="JAHKSW010000026">
    <property type="protein sequence ID" value="KAG7316008.1"/>
    <property type="molecule type" value="Genomic_DNA"/>
</dbReference>
<dbReference type="Proteomes" id="UP000824219">
    <property type="component" value="Linkage Group LG26"/>
</dbReference>
<keyword evidence="2" id="KW-0812">Transmembrane</keyword>
<name>A0A9D3SDN6_9TELE</name>